<evidence type="ECO:0000313" key="2">
    <source>
        <dbReference type="EMBL" id="KAJ4017739.1"/>
    </source>
</evidence>
<proteinExistence type="predicted"/>
<name>A0A9W8PV77_9HYPO</name>
<dbReference type="AlphaFoldDB" id="A0A9W8PV77"/>
<keyword evidence="3" id="KW-1185">Reference proteome</keyword>
<feature type="transmembrane region" description="Helical" evidence="1">
    <location>
        <begin position="42"/>
        <end position="66"/>
    </location>
</feature>
<dbReference type="EMBL" id="JAPDHF010000005">
    <property type="protein sequence ID" value="KAJ4017739.1"/>
    <property type="molecule type" value="Genomic_DNA"/>
</dbReference>
<dbReference type="Proteomes" id="UP001152130">
    <property type="component" value="Unassembled WGS sequence"/>
</dbReference>
<keyword evidence="1" id="KW-0472">Membrane</keyword>
<reference evidence="2" key="1">
    <citation type="submission" date="2022-10" db="EMBL/GenBank/DDBJ databases">
        <title>Fusarium specimens isolated from Avocado Roots.</title>
        <authorList>
            <person name="Stajich J."/>
            <person name="Roper C."/>
            <person name="Heimlech-Rivalta G."/>
        </authorList>
    </citation>
    <scope>NUCLEOTIDE SEQUENCE</scope>
    <source>
        <strain evidence="2">CF00143</strain>
    </source>
</reference>
<sequence>MVSISASIAIQAILLGLAFITLVLRGWARVLAQQSVWALADVLAWAGWVFTLGWFICSTMALRILIDNPAQTEELIVESVEYLKV</sequence>
<accession>A0A9W8PV77</accession>
<evidence type="ECO:0000313" key="3">
    <source>
        <dbReference type="Proteomes" id="UP001152130"/>
    </source>
</evidence>
<protein>
    <submittedName>
        <fullName evidence="2">Uncharacterized protein</fullName>
    </submittedName>
</protein>
<organism evidence="2 3">
    <name type="scientific">Fusarium irregulare</name>
    <dbReference type="NCBI Taxonomy" id="2494466"/>
    <lineage>
        <taxon>Eukaryota</taxon>
        <taxon>Fungi</taxon>
        <taxon>Dikarya</taxon>
        <taxon>Ascomycota</taxon>
        <taxon>Pezizomycotina</taxon>
        <taxon>Sordariomycetes</taxon>
        <taxon>Hypocreomycetidae</taxon>
        <taxon>Hypocreales</taxon>
        <taxon>Nectriaceae</taxon>
        <taxon>Fusarium</taxon>
        <taxon>Fusarium incarnatum-equiseti species complex</taxon>
    </lineage>
</organism>
<keyword evidence="1" id="KW-0812">Transmembrane</keyword>
<gene>
    <name evidence="2" type="ORF">NW766_003808</name>
</gene>
<evidence type="ECO:0000256" key="1">
    <source>
        <dbReference type="SAM" id="Phobius"/>
    </source>
</evidence>
<comment type="caution">
    <text evidence="2">The sequence shown here is derived from an EMBL/GenBank/DDBJ whole genome shotgun (WGS) entry which is preliminary data.</text>
</comment>
<keyword evidence="1" id="KW-1133">Transmembrane helix</keyword>